<evidence type="ECO:0000259" key="3">
    <source>
        <dbReference type="Pfam" id="PF03713"/>
    </source>
</evidence>
<name>A0ABU2L9U0_9ACTN</name>
<dbReference type="Proteomes" id="UP001183388">
    <property type="component" value="Unassembled WGS sequence"/>
</dbReference>
<dbReference type="EMBL" id="JAVREN010000020">
    <property type="protein sequence ID" value="MDT0308345.1"/>
    <property type="molecule type" value="Genomic_DNA"/>
</dbReference>
<dbReference type="Gene3D" id="1.20.1260.10">
    <property type="match status" value="1"/>
</dbReference>
<reference evidence="5" key="1">
    <citation type="submission" date="2023-07" db="EMBL/GenBank/DDBJ databases">
        <title>30 novel species of actinomycetes from the DSMZ collection.</title>
        <authorList>
            <person name="Nouioui I."/>
        </authorList>
    </citation>
    <scope>NUCLEOTIDE SEQUENCE [LARGE SCALE GENOMIC DNA]</scope>
    <source>
        <strain evidence="5">DSM 44917</strain>
    </source>
</reference>
<protein>
    <submittedName>
        <fullName evidence="4">DUF305 domain-containing protein</fullName>
    </submittedName>
</protein>
<sequence>MPIKRSHRPAAAVAGAFAAVLLLAACGGEEDPAARGDQAPSASATPSAEEEHNAADVAFAQRMIPHHRQAVEMADLALAEPAAASGEVRELAEAIRAAQQPEIDTLSGWLAAWGEEVPGEGTDHSGHGMGGAEEMGGMDGMEGMQGMMSEEEMAELENASGTAFDTAFLEMMTEHHEGAVAMAETELAEGAFPPALELAEAVVTTQTAEIQRMSRLLGEG</sequence>
<dbReference type="PANTHER" id="PTHR36933">
    <property type="entry name" value="SLL0788 PROTEIN"/>
    <property type="match status" value="1"/>
</dbReference>
<dbReference type="InterPro" id="IPR012347">
    <property type="entry name" value="Ferritin-like"/>
</dbReference>
<keyword evidence="5" id="KW-1185">Reference proteome</keyword>
<proteinExistence type="predicted"/>
<evidence type="ECO:0000256" key="1">
    <source>
        <dbReference type="SAM" id="MobiDB-lite"/>
    </source>
</evidence>
<feature type="signal peptide" evidence="2">
    <location>
        <begin position="1"/>
        <end position="24"/>
    </location>
</feature>
<dbReference type="Pfam" id="PF03713">
    <property type="entry name" value="DUF305"/>
    <property type="match status" value="1"/>
</dbReference>
<evidence type="ECO:0000313" key="5">
    <source>
        <dbReference type="Proteomes" id="UP001183388"/>
    </source>
</evidence>
<dbReference type="PANTHER" id="PTHR36933:SF1">
    <property type="entry name" value="SLL0788 PROTEIN"/>
    <property type="match status" value="1"/>
</dbReference>
<evidence type="ECO:0000256" key="2">
    <source>
        <dbReference type="SAM" id="SignalP"/>
    </source>
</evidence>
<feature type="chain" id="PRO_5046904396" evidence="2">
    <location>
        <begin position="25"/>
        <end position="220"/>
    </location>
</feature>
<feature type="region of interest" description="Disordered" evidence="1">
    <location>
        <begin position="31"/>
        <end position="52"/>
    </location>
</feature>
<feature type="domain" description="DUF305" evidence="3">
    <location>
        <begin position="56"/>
        <end position="217"/>
    </location>
</feature>
<dbReference type="RefSeq" id="WP_311631287.1">
    <property type="nucleotide sequence ID" value="NZ_JAVREN010000020.1"/>
</dbReference>
<keyword evidence="2" id="KW-0732">Signal</keyword>
<gene>
    <name evidence="4" type="ORF">RM780_15435</name>
</gene>
<organism evidence="4 5">
    <name type="scientific">Streptomyces boetiae</name>
    <dbReference type="NCBI Taxonomy" id="3075541"/>
    <lineage>
        <taxon>Bacteria</taxon>
        <taxon>Bacillati</taxon>
        <taxon>Actinomycetota</taxon>
        <taxon>Actinomycetes</taxon>
        <taxon>Kitasatosporales</taxon>
        <taxon>Streptomycetaceae</taxon>
        <taxon>Streptomyces</taxon>
    </lineage>
</organism>
<dbReference type="PROSITE" id="PS51257">
    <property type="entry name" value="PROKAR_LIPOPROTEIN"/>
    <property type="match status" value="1"/>
</dbReference>
<accession>A0ABU2L9U0</accession>
<comment type="caution">
    <text evidence="4">The sequence shown here is derived from an EMBL/GenBank/DDBJ whole genome shotgun (WGS) entry which is preliminary data.</text>
</comment>
<dbReference type="InterPro" id="IPR005183">
    <property type="entry name" value="DUF305_CopM-like"/>
</dbReference>
<evidence type="ECO:0000313" key="4">
    <source>
        <dbReference type="EMBL" id="MDT0308345.1"/>
    </source>
</evidence>